<name>A0A6N9TTS2_DISTH</name>
<dbReference type="InterPro" id="IPR002142">
    <property type="entry name" value="Peptidase_S49"/>
</dbReference>
<dbReference type="GO" id="GO:0008236">
    <property type="term" value="F:serine-type peptidase activity"/>
    <property type="evidence" value="ECO:0007669"/>
    <property type="project" value="UniProtKB-KW"/>
</dbReference>
<comment type="similarity">
    <text evidence="1">Belongs to the peptidase S49 family.</text>
</comment>
<dbReference type="GO" id="GO:0006508">
    <property type="term" value="P:proteolysis"/>
    <property type="evidence" value="ECO:0007669"/>
    <property type="project" value="UniProtKB-KW"/>
</dbReference>
<dbReference type="PANTHER" id="PTHR42987:SF7">
    <property type="entry name" value="SIGNAL PEPTIDE PEPTIDASE SPPA-RELATED"/>
    <property type="match status" value="1"/>
</dbReference>
<dbReference type="PANTHER" id="PTHR42987">
    <property type="entry name" value="PEPTIDASE S49"/>
    <property type="match status" value="1"/>
</dbReference>
<gene>
    <name evidence="7" type="primary">sppA</name>
    <name evidence="7" type="ORF">G3N55_09810</name>
</gene>
<keyword evidence="5" id="KW-1133">Transmembrane helix</keyword>
<dbReference type="NCBIfam" id="TIGR00706">
    <property type="entry name" value="SppA_dom"/>
    <property type="match status" value="1"/>
</dbReference>
<dbReference type="EMBL" id="JAAGRR010000123">
    <property type="protein sequence ID" value="NDY43134.1"/>
    <property type="molecule type" value="Genomic_DNA"/>
</dbReference>
<comment type="caution">
    <text evidence="7">The sequence shown here is derived from an EMBL/GenBank/DDBJ whole genome shotgun (WGS) entry which is preliminary data.</text>
</comment>
<keyword evidence="5" id="KW-0472">Membrane</keyword>
<dbReference type="Proteomes" id="UP000469346">
    <property type="component" value="Unassembled WGS sequence"/>
</dbReference>
<keyword evidence="4" id="KW-0720">Serine protease</keyword>
<organism evidence="7 8">
    <name type="scientific">Dissulfurirhabdus thermomarina</name>
    <dbReference type="NCBI Taxonomy" id="1765737"/>
    <lineage>
        <taxon>Bacteria</taxon>
        <taxon>Deltaproteobacteria</taxon>
        <taxon>Dissulfurirhabdaceae</taxon>
        <taxon>Dissulfurirhabdus</taxon>
    </lineage>
</organism>
<evidence type="ECO:0000256" key="3">
    <source>
        <dbReference type="ARBA" id="ARBA00022801"/>
    </source>
</evidence>
<evidence type="ECO:0000313" key="7">
    <source>
        <dbReference type="EMBL" id="NDY43134.1"/>
    </source>
</evidence>
<proteinExistence type="inferred from homology"/>
<dbReference type="SUPFAM" id="SSF52096">
    <property type="entry name" value="ClpP/crotonase"/>
    <property type="match status" value="1"/>
</dbReference>
<dbReference type="Gene3D" id="3.90.226.10">
    <property type="entry name" value="2-enoyl-CoA Hydratase, Chain A, domain 1"/>
    <property type="match status" value="1"/>
</dbReference>
<dbReference type="AlphaFoldDB" id="A0A6N9TTS2"/>
<protein>
    <submittedName>
        <fullName evidence="7">Signal peptide peptidase SppA</fullName>
    </submittedName>
</protein>
<dbReference type="RefSeq" id="WP_163299248.1">
    <property type="nucleotide sequence ID" value="NZ_JAAGRR010000123.1"/>
</dbReference>
<sequence>MNNDPNGELRRSAWNPVLVVLATVGGLSLLALAGLFFLLYSVLHQASESRTVLPGTGDKVGVVPVTGVIDDPAPTLKALREFRLDASIKAVVVRIDSPGGAVGASQEIYEEIRRLDAVKPVVASMGSVAASGGYYAALGARKIIANPGTVTGSIGVILKIPNLGRLLQKLGIRTTVVKSGKLKDLGSVTRDLTPAERRVLQGVMSDIHRQFIEAVARSRGLEVTAVEPLADGRILSGRQARDAGLLDELGNFSLAVQRAAELARIEGEPTLVYPRKDRMTLLRELLEEEGAEGLARLAGRLADSLRPRLTLEPAH</sequence>
<feature type="transmembrane region" description="Helical" evidence="5">
    <location>
        <begin position="20"/>
        <end position="43"/>
    </location>
</feature>
<evidence type="ECO:0000259" key="6">
    <source>
        <dbReference type="Pfam" id="PF01343"/>
    </source>
</evidence>
<evidence type="ECO:0000256" key="4">
    <source>
        <dbReference type="ARBA" id="ARBA00022825"/>
    </source>
</evidence>
<dbReference type="InterPro" id="IPR004635">
    <property type="entry name" value="Pept_S49_SppA"/>
</dbReference>
<accession>A0A6N9TTS2</accession>
<keyword evidence="2" id="KW-0645">Protease</keyword>
<reference evidence="7 8" key="1">
    <citation type="submission" date="2020-02" db="EMBL/GenBank/DDBJ databases">
        <title>Comparative genomics of sulfur disproportionating microorganisms.</title>
        <authorList>
            <person name="Ward L.M."/>
            <person name="Bertran E."/>
            <person name="Johnston D.T."/>
        </authorList>
    </citation>
    <scope>NUCLEOTIDE SEQUENCE [LARGE SCALE GENOMIC DNA]</scope>
    <source>
        <strain evidence="7 8">DSM 100025</strain>
    </source>
</reference>
<evidence type="ECO:0000256" key="5">
    <source>
        <dbReference type="SAM" id="Phobius"/>
    </source>
</evidence>
<evidence type="ECO:0000256" key="2">
    <source>
        <dbReference type="ARBA" id="ARBA00022670"/>
    </source>
</evidence>
<dbReference type="Gene3D" id="6.20.330.10">
    <property type="match status" value="1"/>
</dbReference>
<keyword evidence="5" id="KW-0812">Transmembrane</keyword>
<evidence type="ECO:0000256" key="1">
    <source>
        <dbReference type="ARBA" id="ARBA00008683"/>
    </source>
</evidence>
<keyword evidence="8" id="KW-1185">Reference proteome</keyword>
<feature type="domain" description="Peptidase S49" evidence="6">
    <location>
        <begin position="114"/>
        <end position="265"/>
    </location>
</feature>
<evidence type="ECO:0000313" key="8">
    <source>
        <dbReference type="Proteomes" id="UP000469346"/>
    </source>
</evidence>
<dbReference type="Pfam" id="PF01343">
    <property type="entry name" value="Peptidase_S49"/>
    <property type="match status" value="1"/>
</dbReference>
<keyword evidence="3" id="KW-0378">Hydrolase</keyword>
<dbReference type="CDD" id="cd07023">
    <property type="entry name" value="S49_Sppa_N_C"/>
    <property type="match status" value="1"/>
</dbReference>
<dbReference type="InterPro" id="IPR047272">
    <property type="entry name" value="S49_SppA_C"/>
</dbReference>
<dbReference type="InterPro" id="IPR029045">
    <property type="entry name" value="ClpP/crotonase-like_dom_sf"/>
</dbReference>